<proteinExistence type="predicted"/>
<evidence type="ECO:0000313" key="1">
    <source>
        <dbReference type="EMBL" id="PBK94282.1"/>
    </source>
</evidence>
<accession>A0A2H3DS50</accession>
<dbReference type="AlphaFoldDB" id="A0A2H3DS50"/>
<gene>
    <name evidence="1" type="ORF">ARMGADRAFT_1029423</name>
</gene>
<name>A0A2H3DS50_ARMGA</name>
<organism evidence="1 2">
    <name type="scientific">Armillaria gallica</name>
    <name type="common">Bulbous honey fungus</name>
    <name type="synonym">Armillaria bulbosa</name>
    <dbReference type="NCBI Taxonomy" id="47427"/>
    <lineage>
        <taxon>Eukaryota</taxon>
        <taxon>Fungi</taxon>
        <taxon>Dikarya</taxon>
        <taxon>Basidiomycota</taxon>
        <taxon>Agaricomycotina</taxon>
        <taxon>Agaricomycetes</taxon>
        <taxon>Agaricomycetidae</taxon>
        <taxon>Agaricales</taxon>
        <taxon>Marasmiineae</taxon>
        <taxon>Physalacriaceae</taxon>
        <taxon>Armillaria</taxon>
    </lineage>
</organism>
<dbReference type="InParanoid" id="A0A2H3DS50"/>
<dbReference type="EMBL" id="KZ293654">
    <property type="protein sequence ID" value="PBK94282.1"/>
    <property type="molecule type" value="Genomic_DNA"/>
</dbReference>
<dbReference type="STRING" id="47427.A0A2H3DS50"/>
<evidence type="ECO:0000313" key="2">
    <source>
        <dbReference type="Proteomes" id="UP000217790"/>
    </source>
</evidence>
<reference evidence="2" key="1">
    <citation type="journal article" date="2017" name="Nat. Ecol. Evol.">
        <title>Genome expansion and lineage-specific genetic innovations in the forest pathogenic fungi Armillaria.</title>
        <authorList>
            <person name="Sipos G."/>
            <person name="Prasanna A.N."/>
            <person name="Walter M.C."/>
            <person name="O'Connor E."/>
            <person name="Balint B."/>
            <person name="Krizsan K."/>
            <person name="Kiss B."/>
            <person name="Hess J."/>
            <person name="Varga T."/>
            <person name="Slot J."/>
            <person name="Riley R."/>
            <person name="Boka B."/>
            <person name="Rigling D."/>
            <person name="Barry K."/>
            <person name="Lee J."/>
            <person name="Mihaltcheva S."/>
            <person name="LaButti K."/>
            <person name="Lipzen A."/>
            <person name="Waldron R."/>
            <person name="Moloney N.M."/>
            <person name="Sperisen C."/>
            <person name="Kredics L."/>
            <person name="Vagvoelgyi C."/>
            <person name="Patrignani A."/>
            <person name="Fitzpatrick D."/>
            <person name="Nagy I."/>
            <person name="Doyle S."/>
            <person name="Anderson J.B."/>
            <person name="Grigoriev I.V."/>
            <person name="Gueldener U."/>
            <person name="Muensterkoetter M."/>
            <person name="Nagy L.G."/>
        </authorList>
    </citation>
    <scope>NUCLEOTIDE SEQUENCE [LARGE SCALE GENOMIC DNA]</scope>
    <source>
        <strain evidence="2">Ar21-2</strain>
    </source>
</reference>
<sequence length="322" mass="36711">MLFHPDITNQDSFHAILLTANNAVHLETMIFPDYQLQRTYAFNATLAEPQGPDGLPVSSRRYSETKLLFMLDCLEASLTPKSLTKATAGGTRPSSMRSVIEDMGVIENEDMQGFQTTGFQTEPGYVPIHDLPPSMFVVMTTKLIELKCEDCLEAFMLTRDYNLWMRLKEGQRSRIIRDLAWPSAMSDMECSQISMYDILKFLVPLFILEDITQGISMESPVLTDSPPPLISFDSSDEEEDETTIIRLTQKLITYPMPQKEEKEVKVTTVPPLQTSEKIDEIQSYYTKVHPLLAMSEESDPKSSMELNILEWPFTNYQAYLDD</sequence>
<dbReference type="Proteomes" id="UP000217790">
    <property type="component" value="Unassembled WGS sequence"/>
</dbReference>
<keyword evidence="2" id="KW-1185">Reference proteome</keyword>
<protein>
    <submittedName>
        <fullName evidence="1">Uncharacterized protein</fullName>
    </submittedName>
</protein>